<reference evidence="2" key="1">
    <citation type="submission" date="2016-10" db="EMBL/GenBank/DDBJ databases">
        <authorList>
            <person name="Varghese N."/>
            <person name="Submissions S."/>
        </authorList>
    </citation>
    <scope>NUCLEOTIDE SEQUENCE [LARGE SCALE GENOMIC DNA]</scope>
    <source>
        <strain evidence="2">DSM 44232</strain>
    </source>
</reference>
<name>A0A1I6CPF8_9PSEU</name>
<dbReference type="EMBL" id="FOYL01000001">
    <property type="protein sequence ID" value="SFQ95056.1"/>
    <property type="molecule type" value="Genomic_DNA"/>
</dbReference>
<evidence type="ECO:0000313" key="1">
    <source>
        <dbReference type="EMBL" id="SFQ95056.1"/>
    </source>
</evidence>
<sequence>MWCGEDRCTRVQILVAAPGPPPFATSHLVHGEKIVEVGTSIPVDVHPTRDLFRLVDDPTSGEMLR</sequence>
<dbReference type="Proteomes" id="UP000198583">
    <property type="component" value="Unassembled WGS sequence"/>
</dbReference>
<keyword evidence="2" id="KW-1185">Reference proteome</keyword>
<proteinExistence type="predicted"/>
<dbReference type="AlphaFoldDB" id="A0A1I6CPF8"/>
<accession>A0A1I6CPF8</accession>
<protein>
    <submittedName>
        <fullName evidence="1">Uncharacterized protein</fullName>
    </submittedName>
</protein>
<organism evidence="1 2">
    <name type="scientific">Lentzea waywayandensis</name>
    <dbReference type="NCBI Taxonomy" id="84724"/>
    <lineage>
        <taxon>Bacteria</taxon>
        <taxon>Bacillati</taxon>
        <taxon>Actinomycetota</taxon>
        <taxon>Actinomycetes</taxon>
        <taxon>Pseudonocardiales</taxon>
        <taxon>Pseudonocardiaceae</taxon>
        <taxon>Lentzea</taxon>
    </lineage>
</organism>
<evidence type="ECO:0000313" key="2">
    <source>
        <dbReference type="Proteomes" id="UP000198583"/>
    </source>
</evidence>
<gene>
    <name evidence="1" type="ORF">SAMN04488564_10120</name>
</gene>